<dbReference type="AlphaFoldDB" id="A0A3N4Z2X9"/>
<keyword evidence="3" id="KW-1003">Cell membrane</keyword>
<evidence type="ECO:0000256" key="2">
    <source>
        <dbReference type="ARBA" id="ARBA00022448"/>
    </source>
</evidence>
<proteinExistence type="predicted"/>
<feature type="transmembrane region" description="Helical" evidence="8">
    <location>
        <begin position="199"/>
        <end position="220"/>
    </location>
</feature>
<gene>
    <name evidence="9" type="ORF">EDD32_0613</name>
</gene>
<evidence type="ECO:0000256" key="3">
    <source>
        <dbReference type="ARBA" id="ARBA00022475"/>
    </source>
</evidence>
<dbReference type="PANTHER" id="PTHR42865:SF7">
    <property type="entry name" value="PROTON_GLUTAMATE-ASPARTATE SYMPORTER"/>
    <property type="match status" value="1"/>
</dbReference>
<dbReference type="PANTHER" id="PTHR42865">
    <property type="entry name" value="PROTON/GLUTAMATE-ASPARTATE SYMPORTER"/>
    <property type="match status" value="1"/>
</dbReference>
<feature type="transmembrane region" description="Helical" evidence="8">
    <location>
        <begin position="272"/>
        <end position="294"/>
    </location>
</feature>
<evidence type="ECO:0000313" key="9">
    <source>
        <dbReference type="EMBL" id="RPF26184.1"/>
    </source>
</evidence>
<sequence length="511" mass="52350">MAQVPLEPTPAGHPARRRQTRKAPPVSTAPTRRRLRLPSFSAQILIALVVGVLLGWLALEIGTGAEGEPNGLTVALATIGSSFVSLLKAVVPPLVFTAIVASIANLRGVANGARLAGQTLLWFAITALVAVAIGIGLGLLLQPGINSGADASAASVPGRTGSWLDFLKGIIPANFLGLTSSGSLQTGADGAVAGVSTAVSFNVLQIIVMALVVGVAALKVGQKAEPFLTFNRSLLAVIQKVLWWIIRLAPIGTLGLIGNAIATYGWGSIAQLGTFTLAIYVGLALVLFVVYPVLLRAHGLSVGRYFRGAWPAIQLAFVSRSSIGTLPVTERVTERNLGVPRAYASFAVPLGSTTKMDGCAAIYPAIAAIFVAQFFGISLGVTDYLLIAFVSVVGSAATAGLTGATVMLTLTLSTLGLPIEGVGLLLAVDPILDMGRTAVNVAGQALVPVIVAKREGILDVEQYESADAEDLFTDDVDDVVDDAAQVGADGAAPVLVGSGGGAEPVASDARR</sequence>
<protein>
    <submittedName>
        <fullName evidence="9">Na+/H+-dicarboxylate symporter</fullName>
    </submittedName>
</protein>
<evidence type="ECO:0000313" key="10">
    <source>
        <dbReference type="Proteomes" id="UP000280726"/>
    </source>
</evidence>
<evidence type="ECO:0000256" key="7">
    <source>
        <dbReference type="SAM" id="MobiDB-lite"/>
    </source>
</evidence>
<dbReference type="OrthoDB" id="9766690at2"/>
<feature type="transmembrane region" description="Helical" evidence="8">
    <location>
        <begin position="385"/>
        <end position="410"/>
    </location>
</feature>
<dbReference type="SUPFAM" id="SSF118215">
    <property type="entry name" value="Proton glutamate symport protein"/>
    <property type="match status" value="1"/>
</dbReference>
<evidence type="ECO:0000256" key="4">
    <source>
        <dbReference type="ARBA" id="ARBA00022692"/>
    </source>
</evidence>
<dbReference type="RefSeq" id="WP_123914497.1">
    <property type="nucleotide sequence ID" value="NZ_RKRA01000001.1"/>
</dbReference>
<name>A0A3N4Z2X9_9MICO</name>
<feature type="transmembrane region" description="Helical" evidence="8">
    <location>
        <begin position="40"/>
        <end position="59"/>
    </location>
</feature>
<evidence type="ECO:0000256" key="5">
    <source>
        <dbReference type="ARBA" id="ARBA00022989"/>
    </source>
</evidence>
<feature type="region of interest" description="Disordered" evidence="7">
    <location>
        <begin position="491"/>
        <end position="511"/>
    </location>
</feature>
<dbReference type="GO" id="GO:0005886">
    <property type="term" value="C:plasma membrane"/>
    <property type="evidence" value="ECO:0007669"/>
    <property type="project" value="UniProtKB-SubCell"/>
</dbReference>
<feature type="transmembrane region" description="Helical" evidence="8">
    <location>
        <begin position="241"/>
        <end position="266"/>
    </location>
</feature>
<accession>A0A3N4Z2X9</accession>
<keyword evidence="10" id="KW-1185">Reference proteome</keyword>
<feature type="transmembrane region" description="Helical" evidence="8">
    <location>
        <begin position="120"/>
        <end position="141"/>
    </location>
</feature>
<evidence type="ECO:0000256" key="6">
    <source>
        <dbReference type="ARBA" id="ARBA00023136"/>
    </source>
</evidence>
<feature type="region of interest" description="Disordered" evidence="7">
    <location>
        <begin position="1"/>
        <end position="30"/>
    </location>
</feature>
<evidence type="ECO:0000256" key="1">
    <source>
        <dbReference type="ARBA" id="ARBA00004651"/>
    </source>
</evidence>
<dbReference type="Proteomes" id="UP000280726">
    <property type="component" value="Unassembled WGS sequence"/>
</dbReference>
<dbReference type="Gene3D" id="1.10.3860.10">
    <property type="entry name" value="Sodium:dicarboxylate symporter"/>
    <property type="match status" value="1"/>
</dbReference>
<dbReference type="Pfam" id="PF00375">
    <property type="entry name" value="SDF"/>
    <property type="match status" value="1"/>
</dbReference>
<dbReference type="GO" id="GO:0015293">
    <property type="term" value="F:symporter activity"/>
    <property type="evidence" value="ECO:0007669"/>
    <property type="project" value="UniProtKB-KW"/>
</dbReference>
<evidence type="ECO:0000256" key="8">
    <source>
        <dbReference type="SAM" id="Phobius"/>
    </source>
</evidence>
<keyword evidence="5 8" id="KW-1133">Transmembrane helix</keyword>
<keyword evidence="2" id="KW-0813">Transport</keyword>
<reference evidence="9 10" key="1">
    <citation type="submission" date="2018-11" db="EMBL/GenBank/DDBJ databases">
        <title>Sequencing the genomes of 1000 actinobacteria strains.</title>
        <authorList>
            <person name="Klenk H.-P."/>
        </authorList>
    </citation>
    <scope>NUCLEOTIDE SEQUENCE [LARGE SCALE GENOMIC DNA]</scope>
    <source>
        <strain evidence="9 10">DSM 14418</strain>
    </source>
</reference>
<keyword evidence="6 8" id="KW-0472">Membrane</keyword>
<keyword evidence="4 8" id="KW-0812">Transmembrane</keyword>
<dbReference type="EMBL" id="RKRA01000001">
    <property type="protein sequence ID" value="RPF26184.1"/>
    <property type="molecule type" value="Genomic_DNA"/>
</dbReference>
<dbReference type="InterPro" id="IPR001991">
    <property type="entry name" value="Na-dicarboxylate_symporter"/>
</dbReference>
<comment type="subcellular location">
    <subcellularLocation>
        <location evidence="1">Cell membrane</location>
        <topology evidence="1">Multi-pass membrane protein</topology>
    </subcellularLocation>
</comment>
<dbReference type="PRINTS" id="PR00173">
    <property type="entry name" value="EDTRNSPORT"/>
</dbReference>
<feature type="transmembrane region" description="Helical" evidence="8">
    <location>
        <begin position="360"/>
        <end position="379"/>
    </location>
</feature>
<dbReference type="GO" id="GO:0006835">
    <property type="term" value="P:dicarboxylic acid transport"/>
    <property type="evidence" value="ECO:0007669"/>
    <property type="project" value="TreeGrafter"/>
</dbReference>
<dbReference type="InterPro" id="IPR036458">
    <property type="entry name" value="Na:dicarbo_symporter_sf"/>
</dbReference>
<comment type="caution">
    <text evidence="9">The sequence shown here is derived from an EMBL/GenBank/DDBJ whole genome shotgun (WGS) entry which is preliminary data.</text>
</comment>
<feature type="transmembrane region" description="Helical" evidence="8">
    <location>
        <begin position="71"/>
        <end position="99"/>
    </location>
</feature>
<organism evidence="9 10">
    <name type="scientific">Georgenia muralis</name>
    <dbReference type="NCBI Taxonomy" id="154117"/>
    <lineage>
        <taxon>Bacteria</taxon>
        <taxon>Bacillati</taxon>
        <taxon>Actinomycetota</taxon>
        <taxon>Actinomycetes</taxon>
        <taxon>Micrococcales</taxon>
        <taxon>Bogoriellaceae</taxon>
        <taxon>Georgenia</taxon>
    </lineage>
</organism>